<evidence type="ECO:0008006" key="4">
    <source>
        <dbReference type="Google" id="ProtNLM"/>
    </source>
</evidence>
<evidence type="ECO:0000256" key="1">
    <source>
        <dbReference type="SAM" id="MobiDB-lite"/>
    </source>
</evidence>
<dbReference type="AlphaFoldDB" id="A0A835I2V6"/>
<evidence type="ECO:0000313" key="2">
    <source>
        <dbReference type="EMBL" id="KAF9609092.1"/>
    </source>
</evidence>
<feature type="region of interest" description="Disordered" evidence="1">
    <location>
        <begin position="201"/>
        <end position="242"/>
    </location>
</feature>
<dbReference type="Proteomes" id="UP000631114">
    <property type="component" value="Unassembled WGS sequence"/>
</dbReference>
<evidence type="ECO:0000313" key="3">
    <source>
        <dbReference type="Proteomes" id="UP000631114"/>
    </source>
</evidence>
<feature type="region of interest" description="Disordered" evidence="1">
    <location>
        <begin position="281"/>
        <end position="369"/>
    </location>
</feature>
<gene>
    <name evidence="2" type="ORF">IFM89_013346</name>
</gene>
<organism evidence="2 3">
    <name type="scientific">Coptis chinensis</name>
    <dbReference type="NCBI Taxonomy" id="261450"/>
    <lineage>
        <taxon>Eukaryota</taxon>
        <taxon>Viridiplantae</taxon>
        <taxon>Streptophyta</taxon>
        <taxon>Embryophyta</taxon>
        <taxon>Tracheophyta</taxon>
        <taxon>Spermatophyta</taxon>
        <taxon>Magnoliopsida</taxon>
        <taxon>Ranunculales</taxon>
        <taxon>Ranunculaceae</taxon>
        <taxon>Coptidoideae</taxon>
        <taxon>Coptis</taxon>
    </lineage>
</organism>
<feature type="compositionally biased region" description="Low complexity" evidence="1">
    <location>
        <begin position="353"/>
        <end position="363"/>
    </location>
</feature>
<comment type="caution">
    <text evidence="2">The sequence shown here is derived from an EMBL/GenBank/DDBJ whole genome shotgun (WGS) entry which is preliminary data.</text>
</comment>
<accession>A0A835I2V6</accession>
<name>A0A835I2V6_9MAGN</name>
<dbReference type="OrthoDB" id="1939383at2759"/>
<dbReference type="EMBL" id="JADFTS010000004">
    <property type="protein sequence ID" value="KAF9609092.1"/>
    <property type="molecule type" value="Genomic_DNA"/>
</dbReference>
<reference evidence="2 3" key="1">
    <citation type="submission" date="2020-10" db="EMBL/GenBank/DDBJ databases">
        <title>The Coptis chinensis genome and diversification of protoberbering-type alkaloids.</title>
        <authorList>
            <person name="Wang B."/>
            <person name="Shu S."/>
            <person name="Song C."/>
            <person name="Liu Y."/>
        </authorList>
    </citation>
    <scope>NUCLEOTIDE SEQUENCE [LARGE SCALE GENOMIC DNA]</scope>
    <source>
        <strain evidence="2">HL-2020</strain>
        <tissue evidence="2">Leaf</tissue>
    </source>
</reference>
<keyword evidence="3" id="KW-1185">Reference proteome</keyword>
<sequence length="369" mass="40780">MHSWPLCQIHLQTGSTLVQTFSIHSSTNEMFRDIKSLSFTSKDFHHNQVSMTRDLTGLSRVFLGQLSKLCSLVLTLSGIDTNCEEKENDNLMIMSVLPYRKSIQMYDLNARDPTCSQSHGDSSKGMELCELINMHREVVAKERATRANIILDATLDTPMDIYNGDADSAVDRFWQKKKLEVGQHIEDWLEIDNIEGLVLPPENTRKAGRPKKQRIRGEDEPLKTHRKCAKCGTPGHNTLTCDAREKGVHGNRIKPQDQGAQDHNEATPAAVVVTQEAPAATQAVPVAPPMQPTPDLLEPANKRAPVQAQGGRGRSRRSRGGSVPQVPQPPLIQEAPPIQDEGVRGGSRRPRGPTEGTTVRTRGFISADI</sequence>
<proteinExistence type="predicted"/>
<protein>
    <recommendedName>
        <fullName evidence="4">CCHC-type domain-containing protein</fullName>
    </recommendedName>
</protein>